<dbReference type="EMBL" id="JANPWB010000014">
    <property type="protein sequence ID" value="KAJ1095376.1"/>
    <property type="molecule type" value="Genomic_DNA"/>
</dbReference>
<evidence type="ECO:0000313" key="3">
    <source>
        <dbReference type="Proteomes" id="UP001066276"/>
    </source>
</evidence>
<feature type="region of interest" description="Disordered" evidence="1">
    <location>
        <begin position="100"/>
        <end position="183"/>
    </location>
</feature>
<protein>
    <submittedName>
        <fullName evidence="2">Uncharacterized protein</fullName>
    </submittedName>
</protein>
<feature type="region of interest" description="Disordered" evidence="1">
    <location>
        <begin position="1"/>
        <end position="25"/>
    </location>
</feature>
<comment type="caution">
    <text evidence="2">The sequence shown here is derived from an EMBL/GenBank/DDBJ whole genome shotgun (WGS) entry which is preliminary data.</text>
</comment>
<evidence type="ECO:0000256" key="1">
    <source>
        <dbReference type="SAM" id="MobiDB-lite"/>
    </source>
</evidence>
<keyword evidence="3" id="KW-1185">Reference proteome</keyword>
<gene>
    <name evidence="2" type="ORF">NDU88_000541</name>
</gene>
<reference evidence="2" key="1">
    <citation type="journal article" date="2022" name="bioRxiv">
        <title>Sequencing and chromosome-scale assembly of the giantPleurodeles waltlgenome.</title>
        <authorList>
            <person name="Brown T."/>
            <person name="Elewa A."/>
            <person name="Iarovenko S."/>
            <person name="Subramanian E."/>
            <person name="Araus A.J."/>
            <person name="Petzold A."/>
            <person name="Susuki M."/>
            <person name="Suzuki K.-i.T."/>
            <person name="Hayashi T."/>
            <person name="Toyoda A."/>
            <person name="Oliveira C."/>
            <person name="Osipova E."/>
            <person name="Leigh N.D."/>
            <person name="Simon A."/>
            <person name="Yun M.H."/>
        </authorList>
    </citation>
    <scope>NUCLEOTIDE SEQUENCE</scope>
    <source>
        <strain evidence="2">20211129_DDA</strain>
        <tissue evidence="2">Liver</tissue>
    </source>
</reference>
<dbReference type="Proteomes" id="UP001066276">
    <property type="component" value="Chromosome 10"/>
</dbReference>
<organism evidence="2 3">
    <name type="scientific">Pleurodeles waltl</name>
    <name type="common">Iberian ribbed newt</name>
    <dbReference type="NCBI Taxonomy" id="8319"/>
    <lineage>
        <taxon>Eukaryota</taxon>
        <taxon>Metazoa</taxon>
        <taxon>Chordata</taxon>
        <taxon>Craniata</taxon>
        <taxon>Vertebrata</taxon>
        <taxon>Euteleostomi</taxon>
        <taxon>Amphibia</taxon>
        <taxon>Batrachia</taxon>
        <taxon>Caudata</taxon>
        <taxon>Salamandroidea</taxon>
        <taxon>Salamandridae</taxon>
        <taxon>Pleurodelinae</taxon>
        <taxon>Pleurodeles</taxon>
    </lineage>
</organism>
<name>A0AAV7LUX1_PLEWA</name>
<feature type="region of interest" description="Disordered" evidence="1">
    <location>
        <begin position="277"/>
        <end position="329"/>
    </location>
</feature>
<proteinExistence type="predicted"/>
<sequence>MQSRQPRVGCRQRGPVSAGTDAEQAASGRIQAAGACVCRHRWRAGSDVGGSAGSLGSDAGSGGLCLQAQMQSRQPRVGYRQRGPVSAGTGGEQAVMLGAGGQRRQPRVGCRQRGPVPAGTGGEQAVMLGAGGQRRQPRVGCRQRGPVSAGTGGEQAVMLGAGGQRRQPRVGCRQRGPVPAGTDAEQAASGRMQAAGACPCRHRCRAGSLGSDTGSGGLYLQVQMESRQPRLGWRQRRLSAGTDAEQAVMLGAGGSTSTLGSDAGSGGLYLQAQMQSRQPRVGYRQRGPVSTGTGGEQAVMLGAGGSTSTLGSDAGSGGLCLQAQVESRQ</sequence>
<accession>A0AAV7LUX1</accession>
<dbReference type="AlphaFoldDB" id="A0AAV7LUX1"/>
<evidence type="ECO:0000313" key="2">
    <source>
        <dbReference type="EMBL" id="KAJ1095376.1"/>
    </source>
</evidence>